<dbReference type="InterPro" id="IPR015590">
    <property type="entry name" value="Aldehyde_DH_dom"/>
</dbReference>
<gene>
    <name evidence="3" type="ORF">SAMN05216551_102393</name>
</gene>
<dbReference type="GO" id="GO:0016620">
    <property type="term" value="F:oxidoreductase activity, acting on the aldehyde or oxo group of donors, NAD or NADP as acceptor"/>
    <property type="evidence" value="ECO:0007669"/>
    <property type="project" value="InterPro"/>
</dbReference>
<dbReference type="OrthoDB" id="9770537at2"/>
<reference evidence="4" key="1">
    <citation type="submission" date="2016-09" db="EMBL/GenBank/DDBJ databases">
        <authorList>
            <person name="Varghese N."/>
            <person name="Submissions S."/>
        </authorList>
    </citation>
    <scope>NUCLEOTIDE SEQUENCE [LARGE SCALE GENOMIC DNA]</scope>
    <source>
        <strain evidence="4">JS23</strain>
    </source>
</reference>
<dbReference type="EMBL" id="FNLO01000002">
    <property type="protein sequence ID" value="SDV47235.1"/>
    <property type="molecule type" value="Genomic_DNA"/>
</dbReference>
<dbReference type="SUPFAM" id="SSF53720">
    <property type="entry name" value="ALDH-like"/>
    <property type="match status" value="1"/>
</dbReference>
<dbReference type="STRING" id="1770053.SAMN05216551_102393"/>
<dbReference type="PANTHER" id="PTHR43353:SF3">
    <property type="entry name" value="ALDEHYDE DEHYDROGENASE-RELATED"/>
    <property type="match status" value="1"/>
</dbReference>
<accession>A0A1H2PLB6</accession>
<dbReference type="Gene3D" id="3.40.605.10">
    <property type="entry name" value="Aldehyde Dehydrogenase, Chain A, domain 1"/>
    <property type="match status" value="1"/>
</dbReference>
<dbReference type="InterPro" id="IPR050740">
    <property type="entry name" value="Aldehyde_DH_Superfamily"/>
</dbReference>
<sequence length="503" mass="52305">MNRDGQDDRKRIDEAATLAHAAAPRWARSTRIVRARLLEGLASALEANAAHLVEIADEETGLGTARLNGELARTAFQLRGFANEVNHGVPYRTVDDHAVAGAPPAGRPRLTRVTAPLGPVAMFSASNFPFAFSVLGGDTASALAAGCPVIVKAHSGHARLSQSVYRIAADVVVEQGLPPGLLTMIDRTSREANAYLVQHPRVAAVAFTGSYQGGVALWRAANERARPIPFYGELGSTNPLIVLPAALIDGASEKAQTLAASIASGSGQFCTQPGIICVFDGAAGDDFVGKLAAAVRAQRPHRMLTEGIRQAYEAGARTLAAHGGARALIEPAGGMDGMDGMDETDDTGNRGGPAAQLFETDTPTFLAEPALREEVFGPASVVVRVKSADQVLAVLDAVGGSLTVTVWGASEATDDNRRIVDGAERIAGRVLFAGVPTGVAVTHAQHHGGPWPASTAPQTTSVGYAAIERFLRPVALQDAPDWAIAERSGGADVAHGQTAQRTA</sequence>
<dbReference type="InterPro" id="IPR016162">
    <property type="entry name" value="Ald_DH_N"/>
</dbReference>
<dbReference type="InterPro" id="IPR044151">
    <property type="entry name" value="ALDH_KGSADH"/>
</dbReference>
<evidence type="ECO:0000313" key="4">
    <source>
        <dbReference type="Proteomes" id="UP000243719"/>
    </source>
</evidence>
<dbReference type="Pfam" id="PF00171">
    <property type="entry name" value="Aldedh"/>
    <property type="match status" value="1"/>
</dbReference>
<feature type="domain" description="Aldehyde dehydrogenase" evidence="2">
    <location>
        <begin position="8"/>
        <end position="411"/>
    </location>
</feature>
<dbReference type="RefSeq" id="WP_091905600.1">
    <property type="nucleotide sequence ID" value="NZ_FNLO01000002.1"/>
</dbReference>
<evidence type="ECO:0000259" key="2">
    <source>
        <dbReference type="Pfam" id="PF00171"/>
    </source>
</evidence>
<dbReference type="InterPro" id="IPR016161">
    <property type="entry name" value="Ald_DH/histidinol_DH"/>
</dbReference>
<dbReference type="CDD" id="cd07129">
    <property type="entry name" value="ALDH_KGSADH"/>
    <property type="match status" value="1"/>
</dbReference>
<dbReference type="PANTHER" id="PTHR43353">
    <property type="entry name" value="SUCCINATE-SEMIALDEHYDE DEHYDROGENASE, MITOCHONDRIAL"/>
    <property type="match status" value="1"/>
</dbReference>
<proteinExistence type="predicted"/>
<dbReference type="AlphaFoldDB" id="A0A1H2PLB6"/>
<dbReference type="Gene3D" id="3.40.309.10">
    <property type="entry name" value="Aldehyde Dehydrogenase, Chain A, domain 2"/>
    <property type="match status" value="1"/>
</dbReference>
<dbReference type="InterPro" id="IPR016163">
    <property type="entry name" value="Ald_DH_C"/>
</dbReference>
<keyword evidence="1" id="KW-0560">Oxidoreductase</keyword>
<evidence type="ECO:0000313" key="3">
    <source>
        <dbReference type="EMBL" id="SDV47235.1"/>
    </source>
</evidence>
<name>A0A1H2PLB6_9BURK</name>
<dbReference type="Proteomes" id="UP000243719">
    <property type="component" value="Unassembled WGS sequence"/>
</dbReference>
<organism evidence="3 4">
    <name type="scientific">Chitinasiproducens palmae</name>
    <dbReference type="NCBI Taxonomy" id="1770053"/>
    <lineage>
        <taxon>Bacteria</taxon>
        <taxon>Pseudomonadati</taxon>
        <taxon>Pseudomonadota</taxon>
        <taxon>Betaproteobacteria</taxon>
        <taxon>Burkholderiales</taxon>
        <taxon>Burkholderiaceae</taxon>
        <taxon>Chitinasiproducens</taxon>
    </lineage>
</organism>
<evidence type="ECO:0000256" key="1">
    <source>
        <dbReference type="ARBA" id="ARBA00023002"/>
    </source>
</evidence>
<keyword evidence="4" id="KW-1185">Reference proteome</keyword>
<protein>
    <submittedName>
        <fullName evidence="3">NADP-dependent aldehyde dehydrogenase</fullName>
    </submittedName>
</protein>